<dbReference type="Proteomes" id="UP000199438">
    <property type="component" value="Unassembled WGS sequence"/>
</dbReference>
<organism evidence="1 2">
    <name type="scientific">Zunongwangia mangrovi</name>
    <dbReference type="NCBI Taxonomy" id="1334022"/>
    <lineage>
        <taxon>Bacteria</taxon>
        <taxon>Pseudomonadati</taxon>
        <taxon>Bacteroidota</taxon>
        <taxon>Flavobacteriia</taxon>
        <taxon>Flavobacteriales</taxon>
        <taxon>Flavobacteriaceae</taxon>
        <taxon>Zunongwangia</taxon>
    </lineage>
</organism>
<dbReference type="EMBL" id="FOKV01000009">
    <property type="protein sequence ID" value="SFC83736.1"/>
    <property type="molecule type" value="Genomic_DNA"/>
</dbReference>
<proteinExistence type="predicted"/>
<dbReference type="STRING" id="1334022.SAMN04487907_109165"/>
<gene>
    <name evidence="1" type="ORF">SAMN04487907_109165</name>
</gene>
<dbReference type="RefSeq" id="WP_092544572.1">
    <property type="nucleotide sequence ID" value="NZ_FOKV01000009.1"/>
</dbReference>
<dbReference type="SUPFAM" id="SSF49842">
    <property type="entry name" value="TNF-like"/>
    <property type="match status" value="1"/>
</dbReference>
<evidence type="ECO:0000313" key="1">
    <source>
        <dbReference type="EMBL" id="SFC83736.1"/>
    </source>
</evidence>
<accession>A0A1I1MF18</accession>
<dbReference type="AlphaFoldDB" id="A0A1I1MF18"/>
<evidence type="ECO:0000313" key="2">
    <source>
        <dbReference type="Proteomes" id="UP000199438"/>
    </source>
</evidence>
<reference evidence="2" key="1">
    <citation type="submission" date="2016-10" db="EMBL/GenBank/DDBJ databases">
        <authorList>
            <person name="Varghese N."/>
            <person name="Submissions S."/>
        </authorList>
    </citation>
    <scope>NUCLEOTIDE SEQUENCE [LARGE SCALE GENOMIC DNA]</scope>
    <source>
        <strain evidence="2">DSM 24499</strain>
    </source>
</reference>
<dbReference type="Gene3D" id="2.60.120.40">
    <property type="match status" value="1"/>
</dbReference>
<sequence>MRYFYIIILILVNLPLYSQVGVGTEDPQATLDLNGNMKIRTVDEASTLNDSLKFLVRDISSTGDYEVKEVSAENLFNSASIFSAQNDGDWNLLSATVLSSWRAIDLTSADTRIGDSSLLNNGVYTAPQSGIYKIHFEVQMESGISLSVFGGKSLALIKNGSSIWERKYFDAVRASVLVTTIAAIPVTSTSLHTLIELEKDDTVTFAMSSGLLDASVLGDAKVLLQVYKIGQIQSD</sequence>
<protein>
    <recommendedName>
        <fullName evidence="3">C1q domain-containing protein</fullName>
    </recommendedName>
</protein>
<keyword evidence="2" id="KW-1185">Reference proteome</keyword>
<evidence type="ECO:0008006" key="3">
    <source>
        <dbReference type="Google" id="ProtNLM"/>
    </source>
</evidence>
<dbReference type="OrthoDB" id="1345111at2"/>
<dbReference type="InterPro" id="IPR008983">
    <property type="entry name" value="Tumour_necrosis_fac-like_dom"/>
</dbReference>
<name>A0A1I1MF18_9FLAO</name>